<protein>
    <submittedName>
        <fullName evidence="3">KDM8</fullName>
        <ecNumber evidence="3">1.14.11.27</ecNumber>
    </submittedName>
</protein>
<dbReference type="Pfam" id="PF13621">
    <property type="entry name" value="Cupin_8"/>
    <property type="match status" value="1"/>
</dbReference>
<dbReference type="Proteomes" id="UP000683360">
    <property type="component" value="Unassembled WGS sequence"/>
</dbReference>
<dbReference type="PANTHER" id="PTHR12461:SF18">
    <property type="entry name" value="JMJC DOMAIN-CONTAINING PROTEIN"/>
    <property type="match status" value="1"/>
</dbReference>
<organism evidence="3 4">
    <name type="scientific">Mytilus edulis</name>
    <name type="common">Blue mussel</name>
    <dbReference type="NCBI Taxonomy" id="6550"/>
    <lineage>
        <taxon>Eukaryota</taxon>
        <taxon>Metazoa</taxon>
        <taxon>Spiralia</taxon>
        <taxon>Lophotrochozoa</taxon>
        <taxon>Mollusca</taxon>
        <taxon>Bivalvia</taxon>
        <taxon>Autobranchia</taxon>
        <taxon>Pteriomorphia</taxon>
        <taxon>Mytilida</taxon>
        <taxon>Mytiloidea</taxon>
        <taxon>Mytilidae</taxon>
        <taxon>Mytilinae</taxon>
        <taxon>Mytilus</taxon>
    </lineage>
</organism>
<name>A0A8S3QSZ6_MYTED</name>
<keyword evidence="4" id="KW-1185">Reference proteome</keyword>
<dbReference type="OrthoDB" id="415358at2759"/>
<reference evidence="3" key="1">
    <citation type="submission" date="2021-03" db="EMBL/GenBank/DDBJ databases">
        <authorList>
            <person name="Bekaert M."/>
        </authorList>
    </citation>
    <scope>NUCLEOTIDE SEQUENCE</scope>
</reference>
<dbReference type="AlphaFoldDB" id="A0A8S3QSZ6"/>
<dbReference type="EC" id="1.14.11.27" evidence="3"/>
<dbReference type="PROSITE" id="PS51184">
    <property type="entry name" value="JMJC"/>
    <property type="match status" value="1"/>
</dbReference>
<dbReference type="SMART" id="SM00558">
    <property type="entry name" value="JmjC"/>
    <property type="match status" value="1"/>
</dbReference>
<evidence type="ECO:0000256" key="1">
    <source>
        <dbReference type="SAM" id="MobiDB-lite"/>
    </source>
</evidence>
<dbReference type="GO" id="GO:0140680">
    <property type="term" value="F:histone H3K36me/H3K36me2 demethylase activity"/>
    <property type="evidence" value="ECO:0007669"/>
    <property type="project" value="UniProtKB-EC"/>
</dbReference>
<dbReference type="EMBL" id="CAJPWZ010000551">
    <property type="protein sequence ID" value="CAG2196297.1"/>
    <property type="molecule type" value="Genomic_DNA"/>
</dbReference>
<evidence type="ECO:0000313" key="4">
    <source>
        <dbReference type="Proteomes" id="UP000683360"/>
    </source>
</evidence>
<sequence>MAAIYSKVENSSIQRFEREPLPDYIRWLSTTELHYMSYEDRRDLANGEWDDEAIFLPSRIISHASSICFEPPEDILKLLGLLTFVTPLQLKEQFDRTKQSMEKHLKDDQGRDRWRDHDLFKKTNSELESMCREENCLHQRSQINLRCVTKNVIEVPDGCNEENLHKIFDPISVWLDNFSAVQQEIDSKRDVSFSNDHKSEINCFEQCKESGSRFKRQIKVFVVSEHAVLTRTNKDGGKGDDITTREGHGKPFGNRKPIQYIEEIDNFPDPKTFNENYIIPYKPVKMKNVAKISPAFTKWTDDYFISLKEPSDHVVSVETRKKEDRTQAVKEMPFVEFVKSYNTSGIYMVNPVPPFIGGDLVLPCPLQCRDIIDKGLVENIMWFSSGGTKSVVHTDSVDNINCLYRGQKSFVIVDPTKYGDKVDIDHPEGAYSAVDVDSVDYTKYPGLSEVEFYHTNLSAGDCLYIPYKWIHQVRSYDSNLAVNIWWDHFKNNDVNWNDCNAKCDPKLTFTKIKFHGFDGQMDNIQQIKDHFQDILKFPKEMDANKFLKAILGNDVPYLKETGRYEDAKSVILELFTIMDLDKDTILSIDEVKLAPDEVWTEGRELMIELGHILDGDMPETDDENQHDEL</sequence>
<comment type="caution">
    <text evidence="3">The sequence shown here is derived from an EMBL/GenBank/DDBJ whole genome shotgun (WGS) entry which is preliminary data.</text>
</comment>
<dbReference type="InterPro" id="IPR041667">
    <property type="entry name" value="Cupin_8"/>
</dbReference>
<dbReference type="Gene3D" id="2.60.120.650">
    <property type="entry name" value="Cupin"/>
    <property type="match status" value="1"/>
</dbReference>
<dbReference type="PANTHER" id="PTHR12461">
    <property type="entry name" value="HYPOXIA-INDUCIBLE FACTOR 1 ALPHA INHIBITOR-RELATED"/>
    <property type="match status" value="1"/>
</dbReference>
<accession>A0A8S3QSZ6</accession>
<keyword evidence="3" id="KW-0560">Oxidoreductase</keyword>
<gene>
    <name evidence="3" type="ORF">MEDL_11189</name>
</gene>
<evidence type="ECO:0000259" key="2">
    <source>
        <dbReference type="PROSITE" id="PS51184"/>
    </source>
</evidence>
<proteinExistence type="predicted"/>
<dbReference type="SUPFAM" id="SSF51197">
    <property type="entry name" value="Clavaminate synthase-like"/>
    <property type="match status" value="1"/>
</dbReference>
<feature type="region of interest" description="Disordered" evidence="1">
    <location>
        <begin position="232"/>
        <end position="255"/>
    </location>
</feature>
<feature type="domain" description="JmjC" evidence="2">
    <location>
        <begin position="341"/>
        <end position="503"/>
    </location>
</feature>
<evidence type="ECO:0000313" key="3">
    <source>
        <dbReference type="EMBL" id="CAG2196297.1"/>
    </source>
</evidence>
<dbReference type="InterPro" id="IPR003347">
    <property type="entry name" value="JmjC_dom"/>
</dbReference>
<feature type="compositionally biased region" description="Basic and acidic residues" evidence="1">
    <location>
        <begin position="232"/>
        <end position="249"/>
    </location>
</feature>